<name>A0A813S691_9BILA</name>
<organism evidence="11 12">
    <name type="scientific">Rotaria sordida</name>
    <dbReference type="NCBI Taxonomy" id="392033"/>
    <lineage>
        <taxon>Eukaryota</taxon>
        <taxon>Metazoa</taxon>
        <taxon>Spiralia</taxon>
        <taxon>Gnathifera</taxon>
        <taxon>Rotifera</taxon>
        <taxon>Eurotatoria</taxon>
        <taxon>Bdelloidea</taxon>
        <taxon>Philodinida</taxon>
        <taxon>Philodinidae</taxon>
        <taxon>Rotaria</taxon>
    </lineage>
</organism>
<comment type="subcellular location">
    <subcellularLocation>
        <location evidence="1">Cell membrane</location>
        <topology evidence="1">Single-pass membrane protein</topology>
    </subcellularLocation>
</comment>
<dbReference type="InterPro" id="IPR050310">
    <property type="entry name" value="VPS10-sortilin"/>
</dbReference>
<dbReference type="PRINTS" id="PR00261">
    <property type="entry name" value="LDLRECEPTOR"/>
</dbReference>
<dbReference type="InterPro" id="IPR031777">
    <property type="entry name" value="Sortilin_C"/>
</dbReference>
<evidence type="ECO:0000256" key="1">
    <source>
        <dbReference type="ARBA" id="ARBA00004162"/>
    </source>
</evidence>
<feature type="region of interest" description="Disordered" evidence="7">
    <location>
        <begin position="1293"/>
        <end position="1332"/>
    </location>
</feature>
<evidence type="ECO:0000259" key="10">
    <source>
        <dbReference type="SMART" id="SM00602"/>
    </source>
</evidence>
<accession>A0A813S691</accession>
<comment type="similarity">
    <text evidence="2">Belongs to the VPS10-related sortilin family.</text>
</comment>
<keyword evidence="4 9" id="KW-0732">Signal</keyword>
<gene>
    <name evidence="11" type="ORF">SEV965_LOCUS188</name>
</gene>
<evidence type="ECO:0000256" key="3">
    <source>
        <dbReference type="ARBA" id="ARBA00022475"/>
    </source>
</evidence>
<dbReference type="Gene3D" id="2.120.10.30">
    <property type="entry name" value="TolB, C-terminal domain"/>
    <property type="match status" value="1"/>
</dbReference>
<dbReference type="Pfam" id="PF00057">
    <property type="entry name" value="Ldl_recept_a"/>
    <property type="match status" value="1"/>
</dbReference>
<dbReference type="Proteomes" id="UP000663889">
    <property type="component" value="Unassembled WGS sequence"/>
</dbReference>
<dbReference type="PANTHER" id="PTHR12106:SF27">
    <property type="entry name" value="SORTILIN-RELATED RECEPTOR"/>
    <property type="match status" value="1"/>
</dbReference>
<evidence type="ECO:0000256" key="7">
    <source>
        <dbReference type="SAM" id="MobiDB-lite"/>
    </source>
</evidence>
<feature type="domain" description="VPS10" evidence="10">
    <location>
        <begin position="136"/>
        <end position="692"/>
    </location>
</feature>
<dbReference type="PANTHER" id="PTHR12106">
    <property type="entry name" value="SORTILIN RELATED"/>
    <property type="match status" value="1"/>
</dbReference>
<dbReference type="SMART" id="SM00192">
    <property type="entry name" value="LDLa"/>
    <property type="match status" value="1"/>
</dbReference>
<dbReference type="PROSITE" id="PS50068">
    <property type="entry name" value="LDLRA_2"/>
    <property type="match status" value="1"/>
</dbReference>
<feature type="signal peptide" evidence="9">
    <location>
        <begin position="1"/>
        <end position="22"/>
    </location>
</feature>
<feature type="disulfide bond" evidence="6">
    <location>
        <begin position="1133"/>
        <end position="1148"/>
    </location>
</feature>
<evidence type="ECO:0000256" key="2">
    <source>
        <dbReference type="ARBA" id="ARBA00008251"/>
    </source>
</evidence>
<dbReference type="InterPro" id="IPR036278">
    <property type="entry name" value="Sialidase_sf"/>
</dbReference>
<comment type="caution">
    <text evidence="6">Lacks conserved residue(s) required for the propagation of feature annotation.</text>
</comment>
<evidence type="ECO:0000256" key="9">
    <source>
        <dbReference type="SAM" id="SignalP"/>
    </source>
</evidence>
<evidence type="ECO:0000256" key="5">
    <source>
        <dbReference type="ARBA" id="ARBA00023157"/>
    </source>
</evidence>
<dbReference type="GO" id="GO:0006892">
    <property type="term" value="P:post-Golgi vesicle-mediated transport"/>
    <property type="evidence" value="ECO:0007669"/>
    <property type="project" value="TreeGrafter"/>
</dbReference>
<reference evidence="11" key="1">
    <citation type="submission" date="2021-02" db="EMBL/GenBank/DDBJ databases">
        <authorList>
            <person name="Nowell W R."/>
        </authorList>
    </citation>
    <scope>NUCLEOTIDE SEQUENCE</scope>
</reference>
<evidence type="ECO:0000256" key="4">
    <source>
        <dbReference type="ARBA" id="ARBA00022729"/>
    </source>
</evidence>
<sequence length="1332" mass="151158">MHRLIYYVFIFFLILITHLGSCADTTSVISIVEEDNNLDSNDISNTILTTKTTTTPTIIIESSVEDIVEDIVVDTVDKVTESTTTITTTTIINEKQVKNFLTEYSINVNLSSLSLSNVIFNSYLNDLLVLVLNEHEILLINKTDGTLRNHLKYAHIIPVNQQKEQSNFLVIFDDNTQELWILNSTHQENPKIHFKPKQIYIFSSANNLWIAETSDEVGLYTSQNSGIDWKQVEQSSSSSVLGWSNKAQAVVIIQHSRYIKLLDITTDNITPILNDVSSTKLFSRYLLTKQSNDAIVTGHVNNLADEIFRPLPKRLQSQGNFYCAIEDINTQDLLLLFITDNRLTENNETILSTCNLISYTKQGLFNLSNINCESINNDNSLKPIECSREQIPFYQVHGLSKSVFLANIAPEATTVVSFDGGITWNKTHYECNKMINCPNNVSVVIKSLSSSNAAPGIVVGKASDGVNEYVAISPNGGRLWRISSKGNGYLTALSNPNALIVTIPNPNQQSTNHSYLYSTDYGRSWHSGTFSNETSFQILSLIANDNNIFHILTLNNENQLNLIQLDFNLLIVEQCARHQLKEWSLHGACINGSKLFYKRRISGSHCLDNASHVRIEPCACTLSDFQCSSDYRRSKDGICLPKSHYIFTHDCTCNDNSTLLTKRRGYIKSINSQCNNGIENYLSDVQITRRDPNHPNFFVYGIDSRTKKSIVEIHTNDFDDNIDDDDNDDDDDDDDNEVVIQNTTWFIDETYEITGLVFDENGKQVYIAVEHDESSIIYSIGKNLRQQNRDTKRLTFDSNNELYKSTDEHIEYITLDKLAQNLYVLIRNKKTQQQTIFILNIRTHKRRTIIKNQRIQPSIILVDPIKTNLYWISHNSPLTLNIGNLQGQIKKYIRLSSIDSNLSYISYDSVTHEIIFVINSTIYGLNTLDYHHHVPRIIYEHSSIIQNPLFIHPILYFTHQNNNTDSSAIHLQSVDILAKSFAKKITKFKNFNSLKLFVDMAPSIPISSTTINHCTNNPCSDLCIPLEHGRFRCLCSDDARYQTCLCPSGERFIAGGCQAKNEQCAPGRILCQNRLNCAESARMCEQDHTQYTEAFKTTARCTLDKPNDGFDCYYTGTELSNANHTCIPFEWLCDGFYDCPLGNDEEHCHKITTTTRTLTRDPSRCLTEKRFTHIMCGDKCMKIKDICRNVSNAVLCSDQFHLNCKQTHDKNQYICKCRNNKNQCITMIENCDDFERCEQICQESIHYATSKSNTLDAVSSKIWIILAIVIFIILLIAIIFMTLRYMRGKNAKKAPAQSRTPAAPTIITPNSSPSDAQQQLLNQGTNTANETS</sequence>
<dbReference type="Pfam" id="PF15901">
    <property type="entry name" value="Sortilin_C"/>
    <property type="match status" value="1"/>
</dbReference>
<keyword evidence="8" id="KW-1133">Transmembrane helix</keyword>
<dbReference type="GO" id="GO:0005886">
    <property type="term" value="C:plasma membrane"/>
    <property type="evidence" value="ECO:0007669"/>
    <property type="project" value="UniProtKB-SubCell"/>
</dbReference>
<keyword evidence="8" id="KW-0812">Transmembrane</keyword>
<keyword evidence="5 6" id="KW-1015">Disulfide bond</keyword>
<evidence type="ECO:0000313" key="12">
    <source>
        <dbReference type="Proteomes" id="UP000663889"/>
    </source>
</evidence>
<dbReference type="InterPro" id="IPR006581">
    <property type="entry name" value="VPS10"/>
</dbReference>
<protein>
    <recommendedName>
        <fullName evidence="10">VPS10 domain-containing protein</fullName>
    </recommendedName>
</protein>
<feature type="compositionally biased region" description="Polar residues" evidence="7">
    <location>
        <begin position="1307"/>
        <end position="1332"/>
    </location>
</feature>
<evidence type="ECO:0000256" key="8">
    <source>
        <dbReference type="SAM" id="Phobius"/>
    </source>
</evidence>
<keyword evidence="3" id="KW-1003">Cell membrane</keyword>
<dbReference type="SUPFAM" id="SSF50939">
    <property type="entry name" value="Sialidases"/>
    <property type="match status" value="1"/>
</dbReference>
<dbReference type="SUPFAM" id="SSF63825">
    <property type="entry name" value="YWTD domain"/>
    <property type="match status" value="1"/>
</dbReference>
<comment type="caution">
    <text evidence="11">The sequence shown here is derived from an EMBL/GenBank/DDBJ whole genome shotgun (WGS) entry which is preliminary data.</text>
</comment>
<dbReference type="SMART" id="SM00602">
    <property type="entry name" value="VPS10"/>
    <property type="match status" value="1"/>
</dbReference>
<dbReference type="InterPro" id="IPR011042">
    <property type="entry name" value="6-blade_b-propeller_TolB-like"/>
</dbReference>
<dbReference type="PROSITE" id="PS01209">
    <property type="entry name" value="LDLRA_1"/>
    <property type="match status" value="1"/>
</dbReference>
<feature type="chain" id="PRO_5032581849" description="VPS10 domain-containing protein" evidence="9">
    <location>
        <begin position="23"/>
        <end position="1332"/>
    </location>
</feature>
<evidence type="ECO:0000313" key="11">
    <source>
        <dbReference type="EMBL" id="CAF0791816.1"/>
    </source>
</evidence>
<dbReference type="SUPFAM" id="SSF57424">
    <property type="entry name" value="LDL receptor-like module"/>
    <property type="match status" value="1"/>
</dbReference>
<dbReference type="InterPro" id="IPR002172">
    <property type="entry name" value="LDrepeatLR_classA_rpt"/>
</dbReference>
<proteinExistence type="inferred from homology"/>
<dbReference type="InterPro" id="IPR023415">
    <property type="entry name" value="LDLR_class-A_CS"/>
</dbReference>
<feature type="transmembrane region" description="Helical" evidence="8">
    <location>
        <begin position="1262"/>
        <end position="1283"/>
    </location>
</feature>
<dbReference type="EMBL" id="CAJNOU010000003">
    <property type="protein sequence ID" value="CAF0791816.1"/>
    <property type="molecule type" value="Genomic_DNA"/>
</dbReference>
<dbReference type="CDD" id="cd00112">
    <property type="entry name" value="LDLa"/>
    <property type="match status" value="1"/>
</dbReference>
<dbReference type="Gene3D" id="4.10.400.10">
    <property type="entry name" value="Low-density Lipoprotein Receptor"/>
    <property type="match status" value="1"/>
</dbReference>
<keyword evidence="8" id="KW-0472">Membrane</keyword>
<dbReference type="GO" id="GO:0005794">
    <property type="term" value="C:Golgi apparatus"/>
    <property type="evidence" value="ECO:0007669"/>
    <property type="project" value="TreeGrafter"/>
</dbReference>
<evidence type="ECO:0000256" key="6">
    <source>
        <dbReference type="PROSITE-ProRule" id="PRU00124"/>
    </source>
</evidence>
<dbReference type="InterPro" id="IPR036055">
    <property type="entry name" value="LDL_receptor-like_sf"/>
</dbReference>